<organism evidence="2 3">
    <name type="scientific">Galactobacter valiniphilus</name>
    <dbReference type="NCBI Taxonomy" id="2676122"/>
    <lineage>
        <taxon>Bacteria</taxon>
        <taxon>Bacillati</taxon>
        <taxon>Actinomycetota</taxon>
        <taxon>Actinomycetes</taxon>
        <taxon>Micrococcales</taxon>
        <taxon>Micrococcaceae</taxon>
        <taxon>Galactobacter</taxon>
    </lineage>
</organism>
<proteinExistence type="predicted"/>
<dbReference type="InterPro" id="IPR002586">
    <property type="entry name" value="CobQ/CobB/MinD/ParA_Nub-bd_dom"/>
</dbReference>
<dbReference type="PIRSF" id="PIRSF009320">
    <property type="entry name" value="Nuc_binding_HP_1000"/>
    <property type="match status" value="1"/>
</dbReference>
<dbReference type="PANTHER" id="PTHR13696:SF99">
    <property type="entry name" value="COBYRINIC ACID AC-DIAMIDE SYNTHASE"/>
    <property type="match status" value="1"/>
</dbReference>
<dbReference type="InterPro" id="IPR027417">
    <property type="entry name" value="P-loop_NTPase"/>
</dbReference>
<evidence type="ECO:0000259" key="1">
    <source>
        <dbReference type="Pfam" id="PF01656"/>
    </source>
</evidence>
<accession>A0A399J761</accession>
<evidence type="ECO:0000313" key="2">
    <source>
        <dbReference type="EMBL" id="RII41311.1"/>
    </source>
</evidence>
<dbReference type="AlphaFoldDB" id="A0A399J761"/>
<dbReference type="InterPro" id="IPR050678">
    <property type="entry name" value="DNA_Partitioning_ATPase"/>
</dbReference>
<protein>
    <submittedName>
        <fullName evidence="2">ParA family protein</fullName>
    </submittedName>
</protein>
<comment type="caution">
    <text evidence="2">The sequence shown here is derived from an EMBL/GenBank/DDBJ whole genome shotgun (WGS) entry which is preliminary data.</text>
</comment>
<reference evidence="2 3" key="1">
    <citation type="submission" date="2018-07" db="EMBL/GenBank/DDBJ databases">
        <title>Arthrobacter sp. nov., isolated from raw cow's milk with high bacterial count.</title>
        <authorList>
            <person name="Hahne J."/>
            <person name="Isele D."/>
            <person name="Lipski A."/>
        </authorList>
    </citation>
    <scope>NUCLEOTIDE SEQUENCE [LARGE SCALE GENOMIC DNA]</scope>
    <source>
        <strain evidence="2 3">JZ R-35</strain>
    </source>
</reference>
<dbReference type="EMBL" id="QQXK01000030">
    <property type="protein sequence ID" value="RII41311.1"/>
    <property type="molecule type" value="Genomic_DNA"/>
</dbReference>
<dbReference type="CDD" id="cd02042">
    <property type="entry name" value="ParAB_family"/>
    <property type="match status" value="1"/>
</dbReference>
<feature type="domain" description="CobQ/CobB/MinD/ParA nucleotide binding" evidence="1">
    <location>
        <begin position="4"/>
        <end position="155"/>
    </location>
</feature>
<dbReference type="Gene3D" id="3.40.50.300">
    <property type="entry name" value="P-loop containing nucleotide triphosphate hydrolases"/>
    <property type="match status" value="1"/>
</dbReference>
<name>A0A399J761_9MICC</name>
<dbReference type="PANTHER" id="PTHR13696">
    <property type="entry name" value="P-LOOP CONTAINING NUCLEOSIDE TRIPHOSPHATE HYDROLASE"/>
    <property type="match status" value="1"/>
</dbReference>
<sequence length="211" mass="22807">MRVITVLNQKGGVGKSTVLMNLAAVLQEAGMSVLVADVDPQATSSGDWADSAGESLPFDITGSTSPAELAQLRQLPYDVVLVDTPGSMEAGDVLAAVLSQSDFAILPMEPGPLSVKPLMRTVEKLVVPAGVPYRVLVNKVDPRVQQDADDALEMLRTYEIPHFTTTLRTYKVHTFAPLAGEVVTQYTGRASMRAVEDFRKLHSELLTIWAK</sequence>
<dbReference type="Pfam" id="PF01656">
    <property type="entry name" value="CbiA"/>
    <property type="match status" value="1"/>
</dbReference>
<dbReference type="SUPFAM" id="SSF52540">
    <property type="entry name" value="P-loop containing nucleoside triphosphate hydrolases"/>
    <property type="match status" value="1"/>
</dbReference>
<gene>
    <name evidence="2" type="ORF">DWB68_13290</name>
</gene>
<dbReference type="Proteomes" id="UP000265419">
    <property type="component" value="Unassembled WGS sequence"/>
</dbReference>
<keyword evidence="3" id="KW-1185">Reference proteome</keyword>
<dbReference type="RefSeq" id="WP_119425604.1">
    <property type="nucleotide sequence ID" value="NZ_QQXK01000030.1"/>
</dbReference>
<evidence type="ECO:0000313" key="3">
    <source>
        <dbReference type="Proteomes" id="UP000265419"/>
    </source>
</evidence>